<evidence type="ECO:0000313" key="7">
    <source>
        <dbReference type="Proteomes" id="UP000000268"/>
    </source>
</evidence>
<dbReference type="KEGG" id="amr:AM1_3854"/>
<dbReference type="HOGENOM" id="CLU_021322_3_2_3"/>
<dbReference type="InterPro" id="IPR029026">
    <property type="entry name" value="tRNA_m1G_MTases_N"/>
</dbReference>
<dbReference type="InterPro" id="IPR051259">
    <property type="entry name" value="rRNA_Methyltransferase"/>
</dbReference>
<dbReference type="CDD" id="cd18095">
    <property type="entry name" value="SpoU-like_rRNA-MTase"/>
    <property type="match status" value="1"/>
</dbReference>
<dbReference type="EMBL" id="CP000828">
    <property type="protein sequence ID" value="ABW28839.1"/>
    <property type="molecule type" value="Genomic_DNA"/>
</dbReference>
<evidence type="ECO:0000313" key="6">
    <source>
        <dbReference type="EMBL" id="ABW28839.1"/>
    </source>
</evidence>
<dbReference type="Gene3D" id="3.40.1280.10">
    <property type="match status" value="1"/>
</dbReference>
<dbReference type="InterPro" id="IPR029064">
    <property type="entry name" value="Ribosomal_eL30-like_sf"/>
</dbReference>
<feature type="domain" description="tRNA/rRNA methyltransferase SpoU type" evidence="4">
    <location>
        <begin position="124"/>
        <end position="263"/>
    </location>
</feature>
<evidence type="ECO:0000256" key="3">
    <source>
        <dbReference type="ARBA" id="ARBA00022679"/>
    </source>
</evidence>
<proteinExistence type="inferred from homology"/>
<dbReference type="InterPro" id="IPR053888">
    <property type="entry name" value="MRM3-like_sub_bind"/>
</dbReference>
<dbReference type="PANTHER" id="PTHR43191:SF2">
    <property type="entry name" value="RRNA METHYLTRANSFERASE 3, MITOCHONDRIAL"/>
    <property type="match status" value="1"/>
</dbReference>
<comment type="similarity">
    <text evidence="1">Belongs to the class IV-like SAM-binding methyltransferase superfamily. RNA methyltransferase TrmH family.</text>
</comment>
<evidence type="ECO:0000259" key="4">
    <source>
        <dbReference type="Pfam" id="PF00588"/>
    </source>
</evidence>
<dbReference type="STRING" id="329726.AM1_3854"/>
<evidence type="ECO:0000259" key="5">
    <source>
        <dbReference type="Pfam" id="PF22435"/>
    </source>
</evidence>
<keyword evidence="3 6" id="KW-0808">Transferase</keyword>
<dbReference type="InterPro" id="IPR029028">
    <property type="entry name" value="Alpha/beta_knot_MTases"/>
</dbReference>
<gene>
    <name evidence="6" type="ordered locus">AM1_3854</name>
</gene>
<organism evidence="6 7">
    <name type="scientific">Acaryochloris marina (strain MBIC 11017)</name>
    <dbReference type="NCBI Taxonomy" id="329726"/>
    <lineage>
        <taxon>Bacteria</taxon>
        <taxon>Bacillati</taxon>
        <taxon>Cyanobacteriota</taxon>
        <taxon>Cyanophyceae</taxon>
        <taxon>Acaryochloridales</taxon>
        <taxon>Acaryochloridaceae</taxon>
        <taxon>Acaryochloris</taxon>
    </lineage>
</organism>
<dbReference type="Proteomes" id="UP000000268">
    <property type="component" value="Chromosome"/>
</dbReference>
<evidence type="ECO:0000256" key="2">
    <source>
        <dbReference type="ARBA" id="ARBA00022603"/>
    </source>
</evidence>
<accession>B0C700</accession>
<dbReference type="Gene3D" id="3.30.1330.30">
    <property type="match status" value="1"/>
</dbReference>
<dbReference type="InterPro" id="IPR001537">
    <property type="entry name" value="SpoU_MeTrfase"/>
</dbReference>
<dbReference type="SUPFAM" id="SSF55315">
    <property type="entry name" value="L30e-like"/>
    <property type="match status" value="1"/>
</dbReference>
<keyword evidence="2 6" id="KW-0489">Methyltransferase</keyword>
<dbReference type="GO" id="GO:0006396">
    <property type="term" value="P:RNA processing"/>
    <property type="evidence" value="ECO:0007669"/>
    <property type="project" value="InterPro"/>
</dbReference>
<feature type="domain" description="MRM3-like substrate binding" evidence="5">
    <location>
        <begin position="20"/>
        <end position="104"/>
    </location>
</feature>
<dbReference type="PANTHER" id="PTHR43191">
    <property type="entry name" value="RRNA METHYLTRANSFERASE 3"/>
    <property type="match status" value="1"/>
</dbReference>
<dbReference type="AlphaFoldDB" id="B0C700"/>
<dbReference type="GO" id="GO:0032259">
    <property type="term" value="P:methylation"/>
    <property type="evidence" value="ECO:0007669"/>
    <property type="project" value="UniProtKB-KW"/>
</dbReference>
<dbReference type="SUPFAM" id="SSF75217">
    <property type="entry name" value="alpha/beta knot"/>
    <property type="match status" value="1"/>
</dbReference>
<dbReference type="Pfam" id="PF22435">
    <property type="entry name" value="MRM3-like_sub_bind"/>
    <property type="match status" value="1"/>
</dbReference>
<keyword evidence="7" id="KW-1185">Reference proteome</keyword>
<evidence type="ECO:0000256" key="1">
    <source>
        <dbReference type="ARBA" id="ARBA00007228"/>
    </source>
</evidence>
<dbReference type="eggNOG" id="COG0566">
    <property type="taxonomic scope" value="Bacteria"/>
</dbReference>
<sequence length="279" mass="31084">MVSRKSADCSASSVAATLHRIKRLQTDRRYRDAQGACFIEGVRNFVHVSDSRLDIAVIVYSEKLLTAPLARKLVRRFRRSGVETISVSPEQFRGISQTHRASGIGAIIRQRWQRLPSITPSMGLWVILDRVRSLGNFGTLIRTLDAGGGTGFILLNQAVDPYAPSTVRASMGSVFQQQFIRTHDQALSQWLQQHQGYVIGASPDGEENFHTFTYPKNTLLFLGEERTGLSPKQRSLCNTLLKIPMVGQVDSLNVAVAGSLFIYEVLRSRMLDSSDFRGN</sequence>
<dbReference type="Pfam" id="PF00588">
    <property type="entry name" value="SpoU_methylase"/>
    <property type="match status" value="1"/>
</dbReference>
<dbReference type="RefSeq" id="WP_012164207.1">
    <property type="nucleotide sequence ID" value="NC_009925.1"/>
</dbReference>
<reference evidence="6 7" key="1">
    <citation type="journal article" date="2008" name="Proc. Natl. Acad. Sci. U.S.A.">
        <title>Niche adaptation and genome expansion in the chlorophyll d-producing cyanobacterium Acaryochloris marina.</title>
        <authorList>
            <person name="Swingley W.D."/>
            <person name="Chen M."/>
            <person name="Cheung P.C."/>
            <person name="Conrad A.L."/>
            <person name="Dejesa L.C."/>
            <person name="Hao J."/>
            <person name="Honchak B.M."/>
            <person name="Karbach L.E."/>
            <person name="Kurdoglu A."/>
            <person name="Lahiri S."/>
            <person name="Mastrian S.D."/>
            <person name="Miyashita H."/>
            <person name="Page L."/>
            <person name="Ramakrishna P."/>
            <person name="Satoh S."/>
            <person name="Sattley W.M."/>
            <person name="Shimada Y."/>
            <person name="Taylor H.L."/>
            <person name="Tomo T."/>
            <person name="Tsuchiya T."/>
            <person name="Wang Z.T."/>
            <person name="Raymond J."/>
            <person name="Mimuro M."/>
            <person name="Blankenship R.E."/>
            <person name="Touchman J.W."/>
        </authorList>
    </citation>
    <scope>NUCLEOTIDE SEQUENCE [LARGE SCALE GENOMIC DNA]</scope>
    <source>
        <strain evidence="7">MBIC 11017</strain>
    </source>
</reference>
<name>B0C700_ACAM1</name>
<dbReference type="GO" id="GO:0003723">
    <property type="term" value="F:RNA binding"/>
    <property type="evidence" value="ECO:0007669"/>
    <property type="project" value="InterPro"/>
</dbReference>
<protein>
    <submittedName>
        <fullName evidence="6">RNA methyltransferase, trmH family</fullName>
    </submittedName>
</protein>
<dbReference type="GO" id="GO:0008173">
    <property type="term" value="F:RNA methyltransferase activity"/>
    <property type="evidence" value="ECO:0007669"/>
    <property type="project" value="InterPro"/>
</dbReference>